<sequence>MADLRHVYWIGGAPGAGKSTTARRLAARYGWHHYATDDTMRAHTTRTTPASAPMLHAFQSMDMDERWVRRSPDVMLETFHWFRGEGFGLIVEDLLGLPSEPRIVVDGLRLLPHLVKPLLDVVDQAVWLLPTPDFRHAAIEGRSTPGEGFVWRTSDPARAARNLAERDRMFTSRLREETGRLGLRAIEVDTATSEDDLLHQVTTAFRL</sequence>
<evidence type="ECO:0000313" key="2">
    <source>
        <dbReference type="Proteomes" id="UP001595764"/>
    </source>
</evidence>
<evidence type="ECO:0000313" key="1">
    <source>
        <dbReference type="EMBL" id="MFC3509780.1"/>
    </source>
</evidence>
<gene>
    <name evidence="1" type="ORF">ACFORO_06365</name>
</gene>
<dbReference type="Proteomes" id="UP001595764">
    <property type="component" value="Unassembled WGS sequence"/>
</dbReference>
<proteinExistence type="predicted"/>
<dbReference type="SUPFAM" id="SSF52540">
    <property type="entry name" value="P-loop containing nucleoside triphosphate hydrolases"/>
    <property type="match status" value="1"/>
</dbReference>
<keyword evidence="2" id="KW-1185">Reference proteome</keyword>
<keyword evidence="1" id="KW-0808">Transferase</keyword>
<reference evidence="2" key="1">
    <citation type="journal article" date="2019" name="Int. J. Syst. Evol. Microbiol.">
        <title>The Global Catalogue of Microorganisms (GCM) 10K type strain sequencing project: providing services to taxonomists for standard genome sequencing and annotation.</title>
        <authorList>
            <consortium name="The Broad Institute Genomics Platform"/>
            <consortium name="The Broad Institute Genome Sequencing Center for Infectious Disease"/>
            <person name="Wu L."/>
            <person name="Ma J."/>
        </authorList>
    </citation>
    <scope>NUCLEOTIDE SEQUENCE [LARGE SCALE GENOMIC DNA]</scope>
    <source>
        <strain evidence="2">CGMCC 4.7682</strain>
    </source>
</reference>
<name>A0ABV7QBT8_9PSEU</name>
<dbReference type="Pfam" id="PF13207">
    <property type="entry name" value="AAA_17"/>
    <property type="match status" value="1"/>
</dbReference>
<keyword evidence="1" id="KW-0418">Kinase</keyword>
<protein>
    <submittedName>
        <fullName evidence="1">Nucleoside monophosphate kinase</fullName>
    </submittedName>
</protein>
<dbReference type="GO" id="GO:0016301">
    <property type="term" value="F:kinase activity"/>
    <property type="evidence" value="ECO:0007669"/>
    <property type="project" value="UniProtKB-KW"/>
</dbReference>
<dbReference type="EMBL" id="JBHRWI010000006">
    <property type="protein sequence ID" value="MFC3509780.1"/>
    <property type="molecule type" value="Genomic_DNA"/>
</dbReference>
<dbReference type="InterPro" id="IPR027417">
    <property type="entry name" value="P-loop_NTPase"/>
</dbReference>
<dbReference type="RefSeq" id="WP_377867759.1">
    <property type="nucleotide sequence ID" value="NZ_JBHMAY010000001.1"/>
</dbReference>
<organism evidence="1 2">
    <name type="scientific">Amycolatopsis halotolerans</name>
    <dbReference type="NCBI Taxonomy" id="330083"/>
    <lineage>
        <taxon>Bacteria</taxon>
        <taxon>Bacillati</taxon>
        <taxon>Actinomycetota</taxon>
        <taxon>Actinomycetes</taxon>
        <taxon>Pseudonocardiales</taxon>
        <taxon>Pseudonocardiaceae</taxon>
        <taxon>Amycolatopsis</taxon>
    </lineage>
</organism>
<comment type="caution">
    <text evidence="1">The sequence shown here is derived from an EMBL/GenBank/DDBJ whole genome shotgun (WGS) entry which is preliminary data.</text>
</comment>
<accession>A0ABV7QBT8</accession>
<dbReference type="Gene3D" id="3.40.50.300">
    <property type="entry name" value="P-loop containing nucleotide triphosphate hydrolases"/>
    <property type="match status" value="1"/>
</dbReference>